<evidence type="ECO:0000259" key="8">
    <source>
        <dbReference type="PROSITE" id="PS51545"/>
    </source>
</evidence>
<organism evidence="11 12">
    <name type="scientific">Achlya hypogyna</name>
    <name type="common">Oomycete</name>
    <name type="synonym">Protoachlya hypogyna</name>
    <dbReference type="NCBI Taxonomy" id="1202772"/>
    <lineage>
        <taxon>Eukaryota</taxon>
        <taxon>Sar</taxon>
        <taxon>Stramenopiles</taxon>
        <taxon>Oomycota</taxon>
        <taxon>Saprolegniomycetes</taxon>
        <taxon>Saprolegniales</taxon>
        <taxon>Achlyaceae</taxon>
        <taxon>Achlya</taxon>
    </lineage>
</organism>
<dbReference type="PROSITE" id="PS50290">
    <property type="entry name" value="PI3_4_KINASE_3"/>
    <property type="match status" value="1"/>
</dbReference>
<dbReference type="OrthoDB" id="67688at2759"/>
<dbReference type="InterPro" id="IPR015433">
    <property type="entry name" value="PI3/4_kinase"/>
</dbReference>
<comment type="caution">
    <text evidence="11">The sequence shown here is derived from an EMBL/GenBank/DDBJ whole genome shotgun (WGS) entry which is preliminary data.</text>
</comment>
<keyword evidence="2" id="KW-0547">Nucleotide-binding</keyword>
<dbReference type="Gene3D" id="3.10.20.90">
    <property type="entry name" value="Phosphatidylinositol 3-kinase Catalytic Subunit, Chain A, domain 1"/>
    <property type="match status" value="1"/>
</dbReference>
<dbReference type="STRING" id="1202772.A0A1V9YPG4"/>
<dbReference type="PROSITE" id="PS51545">
    <property type="entry name" value="PIK_HELICAL"/>
    <property type="match status" value="1"/>
</dbReference>
<evidence type="ECO:0000256" key="4">
    <source>
        <dbReference type="ARBA" id="ARBA00022840"/>
    </source>
</evidence>
<dbReference type="CDD" id="cd00891">
    <property type="entry name" value="PI3Kc"/>
    <property type="match status" value="1"/>
</dbReference>
<evidence type="ECO:0000259" key="10">
    <source>
        <dbReference type="PROSITE" id="PS51547"/>
    </source>
</evidence>
<evidence type="ECO:0000259" key="7">
    <source>
        <dbReference type="PROSITE" id="PS50290"/>
    </source>
</evidence>
<feature type="domain" description="C2 PI3K-type" evidence="10">
    <location>
        <begin position="298"/>
        <end position="474"/>
    </location>
</feature>
<feature type="domain" description="PI3K-RBD" evidence="9">
    <location>
        <begin position="163"/>
        <end position="256"/>
    </location>
</feature>
<dbReference type="GO" id="GO:0005886">
    <property type="term" value="C:plasma membrane"/>
    <property type="evidence" value="ECO:0007669"/>
    <property type="project" value="TreeGrafter"/>
</dbReference>
<dbReference type="FunFam" id="3.30.1010.10:FF:000001">
    <property type="entry name" value="Phosphatidylinositol 4-phosphate 3-kinase C2 domain-containing subunit beta"/>
    <property type="match status" value="1"/>
</dbReference>
<dbReference type="Gene3D" id="3.30.1010.10">
    <property type="entry name" value="Phosphatidylinositol 3-kinase Catalytic Subunit, Chain A, domain 4"/>
    <property type="match status" value="1"/>
</dbReference>
<sequence length="1025" mass="114188">MLVGDWELVEDAEVGTYFRHTKTNEARWTLPIDALQELKQEISAAEDNQCEYSPKQTLVEDDDGLALNKDDEDIVSRWSLRASSLVYDDESLRGSVLSTANEDDNRGLNQFNAVADGGIFTRPSCVQAIRSLQAWLRAHASSLDPRAQVSSLRFPMFRCSSSPLSDPVVVVIRAPGPAAIFQLTASEATAVFSLITEALTVLHPGTRIDTPVHHSFVLKVTGRNDYLADDSRALGEYAYVHACARNKAVARLTLLSLSDDDTARKVDAVQDQNRPRPVISFATEALPVASDTIDAAAVAWPFRVKIHRLEHLAPDYRVGHIIVTAGLWAGPTIRLGTAESFISPPAHDGLELLETTAAPATGSDVVQWRGPAWLTSKAVTYRSIPSFVRLGFVVYGVENEASARRLPLAAGWMPLVDATTGCFLAGHHTLSLWPCSMAPASFDHGNFPLGFPTTPNPKGHHSVLAFELDAFEAPLRVVYTYSDRAMPAYTGPPEPATQSTLAQLERADVLHSLSQHEKAVLWGARCHCINFPALLPIFLRAINWSCPDAVTEVRRLVPQWARADNVAWLIELLGHDVPDPVIRAWVVYQLDALPDDALADYLLQLVQVLKYELYMDCAVARFILHRSLRNPAEIGQRAFWLIKTEADDWLHAERYSVLLATYVSLHVAHRALLFEQSRLVDQLELIAQRVKRADKADRTGCLHYELQLLNASLPKDRPFHLCLSLRFECVAVRIDACQVMGSAKKPLWLSFENADPLGEPIAIIFKHGDDLRQDLLSLQLLRLMDKLWSRHGLDLRLNAYGCQSIGFQEGMIEVVPNSKTTAHIHRDYGHVYFGAWMATPIESFLKDSTGDAVDNFIRTCAGYCVATYVLGIGDRHSDNIMVARSGHLFHIDFGHFLGNFKVKFGIKRERAPFVLTPEMAFVMRANTTEGRFDTFESYCCDAYNLLRQHPAHWVALFALMVPAQVPEMTAFIDITYVRDQLSLDLSDAAAAAKFRAEIKSALASTSRRVDNWLHNMKHGIDFFAS</sequence>
<dbReference type="PROSITE" id="PS00915">
    <property type="entry name" value="PI3_4_KINASE_1"/>
    <property type="match status" value="1"/>
</dbReference>
<dbReference type="GO" id="GO:0016477">
    <property type="term" value="P:cell migration"/>
    <property type="evidence" value="ECO:0007669"/>
    <property type="project" value="TreeGrafter"/>
</dbReference>
<evidence type="ECO:0000313" key="12">
    <source>
        <dbReference type="Proteomes" id="UP000243579"/>
    </source>
</evidence>
<dbReference type="InterPro" id="IPR042236">
    <property type="entry name" value="PI3K_accessory_sf"/>
</dbReference>
<dbReference type="Gene3D" id="2.60.40.150">
    <property type="entry name" value="C2 domain"/>
    <property type="match status" value="1"/>
</dbReference>
<feature type="domain" description="PIK helical" evidence="8">
    <location>
        <begin position="487"/>
        <end position="665"/>
    </location>
</feature>
<dbReference type="SMART" id="SM00145">
    <property type="entry name" value="PI3Ka"/>
    <property type="match status" value="1"/>
</dbReference>
<dbReference type="Proteomes" id="UP000243579">
    <property type="component" value="Unassembled WGS sequence"/>
</dbReference>
<dbReference type="SMART" id="SM00146">
    <property type="entry name" value="PI3Kc"/>
    <property type="match status" value="1"/>
</dbReference>
<dbReference type="PROSITE" id="PS00916">
    <property type="entry name" value="PI3_4_KINASE_2"/>
    <property type="match status" value="1"/>
</dbReference>
<keyword evidence="1" id="KW-0808">Transferase</keyword>
<feature type="domain" description="WW" evidence="6">
    <location>
        <begin position="1"/>
        <end position="33"/>
    </location>
</feature>
<dbReference type="PANTHER" id="PTHR10048:SF14">
    <property type="entry name" value="LD28067P"/>
    <property type="match status" value="1"/>
</dbReference>
<proteinExistence type="inferred from homology"/>
<dbReference type="PROSITE" id="PS50020">
    <property type="entry name" value="WW_DOMAIN_2"/>
    <property type="match status" value="1"/>
</dbReference>
<dbReference type="InterPro" id="IPR002420">
    <property type="entry name" value="PI3K-type_C2_dom"/>
</dbReference>
<reference evidence="11 12" key="1">
    <citation type="journal article" date="2014" name="Genome Biol. Evol.">
        <title>The secreted proteins of Achlya hypogyna and Thraustotheca clavata identify the ancestral oomycete secretome and reveal gene acquisitions by horizontal gene transfer.</title>
        <authorList>
            <person name="Misner I."/>
            <person name="Blouin N."/>
            <person name="Leonard G."/>
            <person name="Richards T.A."/>
            <person name="Lane C.E."/>
        </authorList>
    </citation>
    <scope>NUCLEOTIDE SEQUENCE [LARGE SCALE GENOMIC DNA]</scope>
    <source>
        <strain evidence="11 12">ATCC 48635</strain>
    </source>
</reference>
<evidence type="ECO:0000256" key="5">
    <source>
        <dbReference type="PROSITE-ProRule" id="PRU00880"/>
    </source>
</evidence>
<evidence type="ECO:0000256" key="3">
    <source>
        <dbReference type="ARBA" id="ARBA00022777"/>
    </source>
</evidence>
<dbReference type="Gene3D" id="1.10.1070.11">
    <property type="entry name" value="Phosphatidylinositol 3-/4-kinase, catalytic domain"/>
    <property type="match status" value="1"/>
</dbReference>
<dbReference type="InterPro" id="IPR035892">
    <property type="entry name" value="C2_domain_sf"/>
</dbReference>
<dbReference type="InterPro" id="IPR035448">
    <property type="entry name" value="PI3Kc"/>
</dbReference>
<dbReference type="SUPFAM" id="SSF54236">
    <property type="entry name" value="Ubiquitin-like"/>
    <property type="match status" value="1"/>
</dbReference>
<keyword evidence="12" id="KW-1185">Reference proteome</keyword>
<dbReference type="GO" id="GO:0048015">
    <property type="term" value="P:phosphatidylinositol-mediated signaling"/>
    <property type="evidence" value="ECO:0007669"/>
    <property type="project" value="TreeGrafter"/>
</dbReference>
<dbReference type="InterPro" id="IPR001263">
    <property type="entry name" value="PI3K_accessory_dom"/>
</dbReference>
<dbReference type="GO" id="GO:0043491">
    <property type="term" value="P:phosphatidylinositol 3-kinase/protein kinase B signal transduction"/>
    <property type="evidence" value="ECO:0007669"/>
    <property type="project" value="TreeGrafter"/>
</dbReference>
<dbReference type="InterPro" id="IPR016024">
    <property type="entry name" value="ARM-type_fold"/>
</dbReference>
<dbReference type="InterPro" id="IPR029071">
    <property type="entry name" value="Ubiquitin-like_domsf"/>
</dbReference>
<name>A0A1V9YPG4_ACHHY</name>
<dbReference type="Pfam" id="PF00794">
    <property type="entry name" value="PI3K_rbd"/>
    <property type="match status" value="1"/>
</dbReference>
<dbReference type="AlphaFoldDB" id="A0A1V9YPG4"/>
<gene>
    <name evidence="11" type="ORF">ACHHYP_08166</name>
</gene>
<dbReference type="GO" id="GO:0035005">
    <property type="term" value="F:1-phosphatidylinositol-4-phosphate 3-kinase activity"/>
    <property type="evidence" value="ECO:0007669"/>
    <property type="project" value="TreeGrafter"/>
</dbReference>
<dbReference type="PROSITE" id="PS51546">
    <property type="entry name" value="PI3K_RBD"/>
    <property type="match status" value="1"/>
</dbReference>
<dbReference type="InterPro" id="IPR001202">
    <property type="entry name" value="WW_dom"/>
</dbReference>
<dbReference type="SUPFAM" id="SSF48371">
    <property type="entry name" value="ARM repeat"/>
    <property type="match status" value="1"/>
</dbReference>
<dbReference type="Pfam" id="PF00454">
    <property type="entry name" value="PI3_PI4_kinase"/>
    <property type="match status" value="1"/>
</dbReference>
<keyword evidence="3 11" id="KW-0418">Kinase</keyword>
<evidence type="ECO:0000259" key="9">
    <source>
        <dbReference type="PROSITE" id="PS51546"/>
    </source>
</evidence>
<dbReference type="Gene3D" id="1.25.40.70">
    <property type="entry name" value="Phosphatidylinositol 3-kinase, accessory domain (PIK)"/>
    <property type="match status" value="1"/>
</dbReference>
<dbReference type="EMBL" id="JNBR01001427">
    <property type="protein sequence ID" value="OQR87668.1"/>
    <property type="molecule type" value="Genomic_DNA"/>
</dbReference>
<dbReference type="SMART" id="SM00144">
    <property type="entry name" value="PI3K_rbd"/>
    <property type="match status" value="1"/>
</dbReference>
<feature type="domain" description="PI3K/PI4K catalytic" evidence="7">
    <location>
        <begin position="733"/>
        <end position="1006"/>
    </location>
</feature>
<dbReference type="InterPro" id="IPR000341">
    <property type="entry name" value="PI3K_Ras-bd_dom"/>
</dbReference>
<evidence type="ECO:0000256" key="2">
    <source>
        <dbReference type="ARBA" id="ARBA00022741"/>
    </source>
</evidence>
<dbReference type="GO" id="GO:0016303">
    <property type="term" value="F:1-phosphatidylinositol-3-kinase activity"/>
    <property type="evidence" value="ECO:0007669"/>
    <property type="project" value="TreeGrafter"/>
</dbReference>
<protein>
    <submittedName>
        <fullName evidence="11">Phosphatidylinositol-4,5-diphosphate 3-kinase</fullName>
    </submittedName>
</protein>
<evidence type="ECO:0000313" key="11">
    <source>
        <dbReference type="EMBL" id="OQR87668.1"/>
    </source>
</evidence>
<accession>A0A1V9YPG4</accession>
<dbReference type="GO" id="GO:0005942">
    <property type="term" value="C:phosphatidylinositol 3-kinase complex"/>
    <property type="evidence" value="ECO:0007669"/>
    <property type="project" value="TreeGrafter"/>
</dbReference>
<dbReference type="SUPFAM" id="SSF56112">
    <property type="entry name" value="Protein kinase-like (PK-like)"/>
    <property type="match status" value="1"/>
</dbReference>
<dbReference type="InterPro" id="IPR018936">
    <property type="entry name" value="PI3/4_kinase_CS"/>
</dbReference>
<dbReference type="InterPro" id="IPR000403">
    <property type="entry name" value="PI3/4_kinase_cat_dom"/>
</dbReference>
<dbReference type="Pfam" id="PF00613">
    <property type="entry name" value="PI3Ka"/>
    <property type="match status" value="1"/>
</dbReference>
<evidence type="ECO:0000256" key="1">
    <source>
        <dbReference type="ARBA" id="ARBA00022679"/>
    </source>
</evidence>
<dbReference type="GO" id="GO:0005524">
    <property type="term" value="F:ATP binding"/>
    <property type="evidence" value="ECO:0007669"/>
    <property type="project" value="UniProtKB-KW"/>
</dbReference>
<keyword evidence="4" id="KW-0067">ATP-binding</keyword>
<dbReference type="InterPro" id="IPR036940">
    <property type="entry name" value="PI3/4_kinase_cat_sf"/>
</dbReference>
<dbReference type="PANTHER" id="PTHR10048">
    <property type="entry name" value="PHOSPHATIDYLINOSITOL KINASE"/>
    <property type="match status" value="1"/>
</dbReference>
<evidence type="ECO:0000259" key="6">
    <source>
        <dbReference type="PROSITE" id="PS50020"/>
    </source>
</evidence>
<comment type="similarity">
    <text evidence="5">Belongs to the PI3/PI4-kinase family.</text>
</comment>
<dbReference type="FunFam" id="1.10.1070.11:FF:000001">
    <property type="entry name" value="Phosphatidylinositol 4,5-bisphosphate 3-kinase catalytic subunit"/>
    <property type="match status" value="1"/>
</dbReference>
<dbReference type="PROSITE" id="PS51547">
    <property type="entry name" value="C2_PI3K"/>
    <property type="match status" value="1"/>
</dbReference>
<dbReference type="GO" id="GO:0005737">
    <property type="term" value="C:cytoplasm"/>
    <property type="evidence" value="ECO:0007669"/>
    <property type="project" value="TreeGrafter"/>
</dbReference>
<dbReference type="InterPro" id="IPR011009">
    <property type="entry name" value="Kinase-like_dom_sf"/>
</dbReference>